<dbReference type="PANTHER" id="PTHR46358">
    <property type="entry name" value="TONSOKU-LIKE PROTEIN"/>
    <property type="match status" value="1"/>
</dbReference>
<dbReference type="GO" id="GO:0006887">
    <property type="term" value="P:exocytosis"/>
    <property type="evidence" value="ECO:0007669"/>
    <property type="project" value="UniProtKB-KW"/>
</dbReference>
<evidence type="ECO:0000256" key="2">
    <source>
        <dbReference type="ARBA" id="ARBA00004175"/>
    </source>
</evidence>
<keyword evidence="5" id="KW-0433">Leucine-rich repeat</keyword>
<evidence type="ECO:0000256" key="5">
    <source>
        <dbReference type="ARBA" id="ARBA00022614"/>
    </source>
</evidence>
<keyword evidence="11" id="KW-0802">TPR repeat</keyword>
<dbReference type="InterPro" id="IPR019734">
    <property type="entry name" value="TPR_rpt"/>
</dbReference>
<evidence type="ECO:0000256" key="4">
    <source>
        <dbReference type="ARBA" id="ARBA00022537"/>
    </source>
</evidence>
<dbReference type="Gene3D" id="3.80.10.10">
    <property type="entry name" value="Ribonuclease Inhibitor"/>
    <property type="match status" value="1"/>
</dbReference>
<feature type="repeat" description="ANK" evidence="10">
    <location>
        <begin position="627"/>
        <end position="659"/>
    </location>
</feature>
<evidence type="ECO:0008006" key="15">
    <source>
        <dbReference type="Google" id="ProtNLM"/>
    </source>
</evidence>
<evidence type="ECO:0000256" key="10">
    <source>
        <dbReference type="PROSITE-ProRule" id="PRU00023"/>
    </source>
</evidence>
<evidence type="ECO:0000256" key="11">
    <source>
        <dbReference type="PROSITE-ProRule" id="PRU00339"/>
    </source>
</evidence>
<dbReference type="Gene3D" id="1.25.40.10">
    <property type="entry name" value="Tetratricopeptide repeat domain"/>
    <property type="match status" value="2"/>
</dbReference>
<feature type="compositionally biased region" description="Basic residues" evidence="12">
    <location>
        <begin position="577"/>
        <end position="586"/>
    </location>
</feature>
<dbReference type="SUPFAM" id="SSF52047">
    <property type="entry name" value="RNI-like"/>
    <property type="match status" value="1"/>
</dbReference>
<sequence length="1313" mass="151852">MSSIKELKADKIKFKNDPIKCVEIANLLGYKFRESGHYNDAMDEHMEAIMICNTKIKNSTINRELEAITRRALGECYSEMNQHDDALQQHELYLRLTLQINDPIEIQRAHATIGRTYLLWGQEESSSSSSSSLLDKKNNLMKKAEYSFHKAMDLCENLRSTGKLKPKEYAEMKSRLLLNLGLVYENRHDFDKCKKLIKDSITLTKANYLYDELFRCQISMGSINEKIANDSQTTTMMESIHHYEEALKTAELLKSKRKKFDAYICLAMAWLTQDGQIDRVKSYLKKAYGLKINVEDDKERVVQLLKVTMAIDCDLKKFNETNDDQDLDQRILLCDRLGDHFVIVKCFQQAIKYYKKELLYANEANKSDTFVANIYVSIGQTYLDCGMYRKAIEYFKHEYNFQLGNTCEQCTSLLKIAEIQECLYRSIDDDLDIDDEKAVLRKEIIENYENCLKLFSDLMEILIFPPIDDGDERIDLDIRIENGNEKFKHYKQAIGNYLNFLETNKLNRFRQDELQELFRNLNPINVICCDDDNGKDDQQEMETINDMYDGYDIDLLSLEFDSDGNENDEEIPENFHSKPKRNPQNKSIRRLNQFGETPLHTACIAGNFTQVERLINQNVDINAKDFCGWTPLHEACNHGFIEIVEYLLKKGANIEAYDNRSDRITPLHDACNCGHFDIIRLLLNYNANVLARNSNDETPIECLISWRERCKNELSKQDIDQCLELEIRMIDLMKDKGFDPTKLFKRSNSDNSDANTATTTAATIIRKRNLVKDHIYSSENSDQFIRDADTDMITVPDDDVERDSMVMAQKARQEYRNTIESIRYFGSKTKKTTTTSSSSVAFPLKQKQQQNALLNENEDMPRDDWLIDDMDDSTRRKHHHHHQRKRTLDGNEYFQRNDINKKLKSNKSKAIIGDSDISEINIAHNNYPVDDDDDDNFETFPSYSSTAVETSENYMPIIETISSTVKSSNPTITTSSTTAAAAAALSRTNLANNNKNNHHHNHRTNNNGNRKALTIHFDDSQKSSFIVFIENNSNCQWLKEELIRRYFIHYGMKPRFSLRTADNDDAILLDSDLVIDIVGNNERNIKAIIEQWTIDQPDKRYRELCAQQQQQTIVDKNIENLLRKSCKNLYLNLNGSYFPSKTQNTLMMKALLQQNIKELDLSNTNLLSTKENYNAFCSMITTLSNLVELNLSNVSMSSNCLQHLINLNVSLKKLDISYNPFGDDCTTTFFVAQIIITFRKLEHFNLSACDLTERFLQNNNSLLVDSIKNSSSLITLLLEYNDFPVDLIEQFKLLVNDDDDDDVNGGNRVYFGS</sequence>
<protein>
    <recommendedName>
        <fullName evidence="15">Tonsoku-like protein</fullName>
    </recommendedName>
</protein>
<dbReference type="PANTHER" id="PTHR46358:SF1">
    <property type="entry name" value="TONSOKU-LIKE PROTEIN"/>
    <property type="match status" value="1"/>
</dbReference>
<dbReference type="SUPFAM" id="SSF48403">
    <property type="entry name" value="Ankyrin repeat"/>
    <property type="match status" value="1"/>
</dbReference>
<keyword evidence="4" id="KW-1052">Target cell membrane</keyword>
<keyword evidence="8" id="KW-0539">Nucleus</keyword>
<evidence type="ECO:0000256" key="1">
    <source>
        <dbReference type="ARBA" id="ARBA00004123"/>
    </source>
</evidence>
<dbReference type="InterPro" id="IPR032675">
    <property type="entry name" value="LRR_dom_sf"/>
</dbReference>
<dbReference type="PROSITE" id="PS50005">
    <property type="entry name" value="TPR"/>
    <property type="match status" value="1"/>
</dbReference>
<dbReference type="EMBL" id="ASGP02000007">
    <property type="protein sequence ID" value="KAH9497789.1"/>
    <property type="molecule type" value="Genomic_DNA"/>
</dbReference>
<dbReference type="SMART" id="SM00248">
    <property type="entry name" value="ANK"/>
    <property type="match status" value="3"/>
</dbReference>
<evidence type="ECO:0000256" key="3">
    <source>
        <dbReference type="ARBA" id="ARBA00022483"/>
    </source>
</evidence>
<reference evidence="13" key="2">
    <citation type="journal article" date="2022" name="Res Sq">
        <title>Comparative Genomics Reveals Insights into the Divergent Evolution of Astigmatic Mites and Household Pest Adaptations.</title>
        <authorList>
            <person name="Xiong Q."/>
            <person name="Wan A.T.-Y."/>
            <person name="Liu X.-Y."/>
            <person name="Fung C.S.-H."/>
            <person name="Xiao X."/>
            <person name="Malainual N."/>
            <person name="Hou J."/>
            <person name="Wang L."/>
            <person name="Wang M."/>
            <person name="Yang K."/>
            <person name="Cui Y."/>
            <person name="Leung E."/>
            <person name="Nong W."/>
            <person name="Shin S.-K."/>
            <person name="Au S."/>
            <person name="Jeong K.Y."/>
            <person name="Chew F.T."/>
            <person name="Hui J."/>
            <person name="Leung T.F."/>
            <person name="Tungtrongchitr A."/>
            <person name="Zhong N."/>
            <person name="Liu Z."/>
            <person name="Tsui S."/>
        </authorList>
    </citation>
    <scope>NUCLEOTIDE SEQUENCE</scope>
    <source>
        <strain evidence="13">Derf</strain>
        <tissue evidence="13">Whole organism</tissue>
    </source>
</reference>
<dbReference type="Pfam" id="PF12796">
    <property type="entry name" value="Ank_2"/>
    <property type="match status" value="1"/>
</dbReference>
<gene>
    <name evidence="13" type="ORF">DERF_013748</name>
</gene>
<dbReference type="SUPFAM" id="SSF48452">
    <property type="entry name" value="TPR-like"/>
    <property type="match status" value="2"/>
</dbReference>
<feature type="repeat" description="ANK" evidence="10">
    <location>
        <begin position="594"/>
        <end position="626"/>
    </location>
</feature>
<reference evidence="13" key="1">
    <citation type="submission" date="2013-05" db="EMBL/GenBank/DDBJ databases">
        <authorList>
            <person name="Yim A.K.Y."/>
            <person name="Chan T.F."/>
            <person name="Ji K.M."/>
            <person name="Liu X.Y."/>
            <person name="Zhou J.W."/>
            <person name="Li R.Q."/>
            <person name="Yang K.Y."/>
            <person name="Li J."/>
            <person name="Li M."/>
            <person name="Law P.T.W."/>
            <person name="Wu Y.L."/>
            <person name="Cai Z.L."/>
            <person name="Qin H."/>
            <person name="Bao Y."/>
            <person name="Leung R.K.K."/>
            <person name="Ng P.K.S."/>
            <person name="Zou J."/>
            <person name="Zhong X.J."/>
            <person name="Ran P.X."/>
            <person name="Zhong N.S."/>
            <person name="Liu Z.G."/>
            <person name="Tsui S.K.W."/>
        </authorList>
    </citation>
    <scope>NUCLEOTIDE SEQUENCE</scope>
    <source>
        <strain evidence="13">Derf</strain>
        <tissue evidence="13">Whole organism</tissue>
    </source>
</reference>
<dbReference type="Pfam" id="PF00023">
    <property type="entry name" value="Ank"/>
    <property type="match status" value="1"/>
</dbReference>
<keyword evidence="7" id="KW-0800">Toxin</keyword>
<keyword evidence="7" id="KW-0638">Presynaptic neurotoxin</keyword>
<keyword evidence="14" id="KW-1185">Reference proteome</keyword>
<dbReference type="SMART" id="SM00028">
    <property type="entry name" value="TPR"/>
    <property type="match status" value="4"/>
</dbReference>
<evidence type="ECO:0000313" key="14">
    <source>
        <dbReference type="Proteomes" id="UP000790347"/>
    </source>
</evidence>
<dbReference type="InterPro" id="IPR002110">
    <property type="entry name" value="Ankyrin_rpt"/>
</dbReference>
<dbReference type="Gene3D" id="1.25.40.20">
    <property type="entry name" value="Ankyrin repeat-containing domain"/>
    <property type="match status" value="1"/>
</dbReference>
<dbReference type="GO" id="GO:0043596">
    <property type="term" value="C:nuclear replication fork"/>
    <property type="evidence" value="ECO:0007669"/>
    <property type="project" value="TreeGrafter"/>
</dbReference>
<dbReference type="GO" id="GO:0031297">
    <property type="term" value="P:replication fork processing"/>
    <property type="evidence" value="ECO:0007669"/>
    <property type="project" value="TreeGrafter"/>
</dbReference>
<keyword evidence="6" id="KW-0677">Repeat</keyword>
<dbReference type="PROSITE" id="PS50088">
    <property type="entry name" value="ANK_REPEAT"/>
    <property type="match status" value="3"/>
</dbReference>
<evidence type="ECO:0000256" key="9">
    <source>
        <dbReference type="ARBA" id="ARBA00023298"/>
    </source>
</evidence>
<dbReference type="Proteomes" id="UP000790347">
    <property type="component" value="Unassembled WGS sequence"/>
</dbReference>
<keyword evidence="10" id="KW-0040">ANK repeat</keyword>
<keyword evidence="7" id="KW-0528">Neurotoxin</keyword>
<evidence type="ECO:0000256" key="6">
    <source>
        <dbReference type="ARBA" id="ARBA00022737"/>
    </source>
</evidence>
<evidence type="ECO:0000313" key="13">
    <source>
        <dbReference type="EMBL" id="KAH9497789.1"/>
    </source>
</evidence>
<keyword evidence="3" id="KW-0268">Exocytosis</keyword>
<evidence type="ECO:0000256" key="8">
    <source>
        <dbReference type="ARBA" id="ARBA00023242"/>
    </source>
</evidence>
<dbReference type="InterPro" id="IPR036770">
    <property type="entry name" value="Ankyrin_rpt-contain_sf"/>
</dbReference>
<keyword evidence="9" id="KW-1053">Target membrane</keyword>
<evidence type="ECO:0000256" key="7">
    <source>
        <dbReference type="ARBA" id="ARBA00023028"/>
    </source>
</evidence>
<proteinExistence type="predicted"/>
<comment type="caution">
    <text evidence="13">The sequence shown here is derived from an EMBL/GenBank/DDBJ whole genome shotgun (WGS) entry which is preliminary data.</text>
</comment>
<dbReference type="PROSITE" id="PS50297">
    <property type="entry name" value="ANK_REP_REGION"/>
    <property type="match status" value="3"/>
</dbReference>
<accession>A0A922KWX9</accession>
<name>A0A922KWX9_DERFA</name>
<feature type="repeat" description="TPR" evidence="11">
    <location>
        <begin position="372"/>
        <end position="405"/>
    </location>
</feature>
<feature type="repeat" description="ANK" evidence="10">
    <location>
        <begin position="662"/>
        <end position="694"/>
    </location>
</feature>
<evidence type="ECO:0000256" key="12">
    <source>
        <dbReference type="SAM" id="MobiDB-lite"/>
    </source>
</evidence>
<feature type="region of interest" description="Disordered" evidence="12">
    <location>
        <begin position="566"/>
        <end position="586"/>
    </location>
</feature>
<keyword evidence="9" id="KW-0472">Membrane</keyword>
<dbReference type="GO" id="GO:0044231">
    <property type="term" value="C:host cell presynaptic membrane"/>
    <property type="evidence" value="ECO:0007669"/>
    <property type="project" value="UniProtKB-KW"/>
</dbReference>
<dbReference type="InterPro" id="IPR011990">
    <property type="entry name" value="TPR-like_helical_dom_sf"/>
</dbReference>
<dbReference type="InterPro" id="IPR052311">
    <property type="entry name" value="MMS22L-TONSL_complex_comp"/>
</dbReference>
<dbReference type="GO" id="GO:0044218">
    <property type="term" value="C:other organism cell membrane"/>
    <property type="evidence" value="ECO:0007669"/>
    <property type="project" value="UniProtKB-KW"/>
</dbReference>
<comment type="subcellular location">
    <subcellularLocation>
        <location evidence="1">Nucleus</location>
    </subcellularLocation>
    <subcellularLocation>
        <location evidence="2">Target cell membrane</location>
    </subcellularLocation>
</comment>
<organism evidence="13 14">
    <name type="scientific">Dermatophagoides farinae</name>
    <name type="common">American house dust mite</name>
    <dbReference type="NCBI Taxonomy" id="6954"/>
    <lineage>
        <taxon>Eukaryota</taxon>
        <taxon>Metazoa</taxon>
        <taxon>Ecdysozoa</taxon>
        <taxon>Arthropoda</taxon>
        <taxon>Chelicerata</taxon>
        <taxon>Arachnida</taxon>
        <taxon>Acari</taxon>
        <taxon>Acariformes</taxon>
        <taxon>Sarcoptiformes</taxon>
        <taxon>Astigmata</taxon>
        <taxon>Psoroptidia</taxon>
        <taxon>Analgoidea</taxon>
        <taxon>Pyroglyphidae</taxon>
        <taxon>Dermatophagoidinae</taxon>
        <taxon>Dermatophagoides</taxon>
    </lineage>
</organism>
<dbReference type="GO" id="GO:0000724">
    <property type="term" value="P:double-strand break repair via homologous recombination"/>
    <property type="evidence" value="ECO:0007669"/>
    <property type="project" value="TreeGrafter"/>
</dbReference>